<keyword evidence="2" id="KW-1185">Reference proteome</keyword>
<evidence type="ECO:0000313" key="1">
    <source>
        <dbReference type="EMBL" id="RRJ90760.1"/>
    </source>
</evidence>
<dbReference type="EMBL" id="RQVR01000010">
    <property type="protein sequence ID" value="RRJ90760.1"/>
    <property type="molecule type" value="Genomic_DNA"/>
</dbReference>
<name>A0A3P3W722_9FLAO</name>
<dbReference type="RefSeq" id="WP_125012907.1">
    <property type="nucleotide sequence ID" value="NZ_RQVR01000010.1"/>
</dbReference>
<dbReference type="Proteomes" id="UP000271937">
    <property type="component" value="Unassembled WGS sequence"/>
</dbReference>
<dbReference type="AlphaFoldDB" id="A0A3P3W722"/>
<accession>A0A3P3W722</accession>
<evidence type="ECO:0000313" key="2">
    <source>
        <dbReference type="Proteomes" id="UP000271937"/>
    </source>
</evidence>
<reference evidence="1 2" key="1">
    <citation type="submission" date="2018-11" db="EMBL/GenBank/DDBJ databases">
        <title>Flavobacterium sp. nov., YIM 102600 draft genome.</title>
        <authorList>
            <person name="Li G."/>
            <person name="Jiang Y."/>
        </authorList>
    </citation>
    <scope>NUCLEOTIDE SEQUENCE [LARGE SCALE GENOMIC DNA]</scope>
    <source>
        <strain evidence="1 2">YIM 102600</strain>
    </source>
</reference>
<sequence length="82" mass="8505">MKHIFLCIGIFGAAMLAASHPGNSQSDQPPLVQGWISLPNGLCIASISCASTGSVFCTAPTGGHRLYGKDQAGTCTIPLYRP</sequence>
<comment type="caution">
    <text evidence="1">The sequence shown here is derived from an EMBL/GenBank/DDBJ whole genome shotgun (WGS) entry which is preliminary data.</text>
</comment>
<protein>
    <submittedName>
        <fullName evidence="1">Uncharacterized protein</fullName>
    </submittedName>
</protein>
<gene>
    <name evidence="1" type="ORF">EG849_09795</name>
</gene>
<proteinExistence type="predicted"/>
<organism evidence="1 2">
    <name type="scientific">Flavobacterium macacae</name>
    <dbReference type="NCBI Taxonomy" id="2488993"/>
    <lineage>
        <taxon>Bacteria</taxon>
        <taxon>Pseudomonadati</taxon>
        <taxon>Bacteroidota</taxon>
        <taxon>Flavobacteriia</taxon>
        <taxon>Flavobacteriales</taxon>
        <taxon>Flavobacteriaceae</taxon>
        <taxon>Flavobacterium</taxon>
    </lineage>
</organism>